<proteinExistence type="predicted"/>
<dbReference type="SUPFAM" id="SSF51735">
    <property type="entry name" value="NAD(P)-binding Rossmann-fold domains"/>
    <property type="match status" value="1"/>
</dbReference>
<comment type="caution">
    <text evidence="2">The sequence shown here is derived from an EMBL/GenBank/DDBJ whole genome shotgun (WGS) entry which is preliminary data.</text>
</comment>
<organism evidence="2 3">
    <name type="scientific">Roseburia amylophila</name>
    <dbReference type="NCBI Taxonomy" id="2981794"/>
    <lineage>
        <taxon>Bacteria</taxon>
        <taxon>Bacillati</taxon>
        <taxon>Bacillota</taxon>
        <taxon>Clostridia</taxon>
        <taxon>Lachnospirales</taxon>
        <taxon>Lachnospiraceae</taxon>
        <taxon>Roseburia</taxon>
    </lineage>
</organism>
<dbReference type="PANTHER" id="PTHR43245">
    <property type="entry name" value="BIFUNCTIONAL POLYMYXIN RESISTANCE PROTEIN ARNA"/>
    <property type="match status" value="1"/>
</dbReference>
<gene>
    <name evidence="2" type="ORF">LKD47_08115</name>
</gene>
<feature type="domain" description="NAD-dependent epimerase/dehydratase" evidence="1">
    <location>
        <begin position="4"/>
        <end position="206"/>
    </location>
</feature>
<evidence type="ECO:0000259" key="1">
    <source>
        <dbReference type="Pfam" id="PF01370"/>
    </source>
</evidence>
<dbReference type="Gene3D" id="3.40.50.720">
    <property type="entry name" value="NAD(P)-binding Rossmann-like Domain"/>
    <property type="match status" value="1"/>
</dbReference>
<dbReference type="InterPro" id="IPR050177">
    <property type="entry name" value="Lipid_A_modif_metabolic_enz"/>
</dbReference>
<name>A0AAW4WBV0_9FIRM</name>
<protein>
    <submittedName>
        <fullName evidence="2">NAD-dependent epimerase/dehydratase family protein</fullName>
    </submittedName>
</protein>
<sequence>MRKILVTGGTVFVSRFIAEHYVAKGDEVYVLNRNTRPQSAAVKLIQADRHAIGDALQGLHFDLVVDTAYTWEDAADLLNALESYEDYVLISSSAVYPEYAPAPFTEETQLAENVHWGAYGTNKIAAETALMERNPKAYILRPPYLYGPMNNVYRETFVFDCALENRKFYLPREGSMKLQFFHVEDLCRFIDILVERHPKQHIFNVGNKESISIRDWVTLCYQAAGKQAEFVEVTAEKEQRNYFSFYNYEYALDVTKQLALMSGTKPLADGLKEAYDWYVVNQDKVNKKPYLAYIEEHLV</sequence>
<reference evidence="2" key="1">
    <citation type="submission" date="2021-10" db="EMBL/GenBank/DDBJ databases">
        <title>Anaerobic single-cell dispensing facilitates the cultivation of human gut bacteria.</title>
        <authorList>
            <person name="Afrizal A."/>
        </authorList>
    </citation>
    <scope>NUCLEOTIDE SEQUENCE</scope>
    <source>
        <strain evidence="2">CLA-AA-H204</strain>
    </source>
</reference>
<accession>A0AAW4WBV0</accession>
<dbReference type="RefSeq" id="WP_227710155.1">
    <property type="nucleotide sequence ID" value="NZ_JAJEQW010000008.1"/>
</dbReference>
<evidence type="ECO:0000313" key="3">
    <source>
        <dbReference type="Proteomes" id="UP001198893"/>
    </source>
</evidence>
<dbReference type="EMBL" id="JAJEQW010000008">
    <property type="protein sequence ID" value="MCC2242255.1"/>
    <property type="molecule type" value="Genomic_DNA"/>
</dbReference>
<dbReference type="Proteomes" id="UP001198893">
    <property type="component" value="Unassembled WGS sequence"/>
</dbReference>
<dbReference type="Pfam" id="PF01370">
    <property type="entry name" value="Epimerase"/>
    <property type="match status" value="1"/>
</dbReference>
<dbReference type="InterPro" id="IPR036291">
    <property type="entry name" value="NAD(P)-bd_dom_sf"/>
</dbReference>
<dbReference type="AlphaFoldDB" id="A0AAW4WBV0"/>
<evidence type="ECO:0000313" key="2">
    <source>
        <dbReference type="EMBL" id="MCC2242255.1"/>
    </source>
</evidence>
<dbReference type="InterPro" id="IPR001509">
    <property type="entry name" value="Epimerase_deHydtase"/>
</dbReference>